<dbReference type="GO" id="GO:0140359">
    <property type="term" value="F:ABC-type transporter activity"/>
    <property type="evidence" value="ECO:0007669"/>
    <property type="project" value="InterPro"/>
</dbReference>
<evidence type="ECO:0000256" key="4">
    <source>
        <dbReference type="ARBA" id="ARBA00022475"/>
    </source>
</evidence>
<dbReference type="SMART" id="SM00382">
    <property type="entry name" value="AAA"/>
    <property type="match status" value="1"/>
</dbReference>
<evidence type="ECO:0000313" key="13">
    <source>
        <dbReference type="Proteomes" id="UP000198588"/>
    </source>
</evidence>
<keyword evidence="8" id="KW-1133">Transmembrane helix</keyword>
<dbReference type="Gene3D" id="3.40.50.300">
    <property type="entry name" value="P-loop containing nucleotide triphosphate hydrolases"/>
    <property type="match status" value="1"/>
</dbReference>
<keyword evidence="4" id="KW-1003">Cell membrane</keyword>
<comment type="subcellular location">
    <subcellularLocation>
        <location evidence="1">Cell membrane</location>
        <topology evidence="1">Multi-pass membrane protein</topology>
    </subcellularLocation>
</comment>
<dbReference type="GO" id="GO:0005886">
    <property type="term" value="C:plasma membrane"/>
    <property type="evidence" value="ECO:0007669"/>
    <property type="project" value="UniProtKB-SubCell"/>
</dbReference>
<evidence type="ECO:0000256" key="3">
    <source>
        <dbReference type="ARBA" id="ARBA00022448"/>
    </source>
</evidence>
<gene>
    <name evidence="12" type="ORF">SAMN02927914_06555</name>
</gene>
<dbReference type="SUPFAM" id="SSF52540">
    <property type="entry name" value="P-loop containing nucleoside triphosphate hydrolases"/>
    <property type="match status" value="1"/>
</dbReference>
<evidence type="ECO:0000256" key="5">
    <source>
        <dbReference type="ARBA" id="ARBA00022692"/>
    </source>
</evidence>
<keyword evidence="3" id="KW-0813">Transport</keyword>
<dbReference type="SUPFAM" id="SSF90123">
    <property type="entry name" value="ABC transporter transmembrane region"/>
    <property type="match status" value="1"/>
</dbReference>
<proteinExistence type="inferred from homology"/>
<dbReference type="InterPro" id="IPR003439">
    <property type="entry name" value="ABC_transporter-like_ATP-bd"/>
</dbReference>
<dbReference type="InterPro" id="IPR017871">
    <property type="entry name" value="ABC_transporter-like_CS"/>
</dbReference>
<dbReference type="Proteomes" id="UP000198588">
    <property type="component" value="Unassembled WGS sequence"/>
</dbReference>
<dbReference type="GO" id="GO:0034040">
    <property type="term" value="F:ATPase-coupled lipid transmembrane transporter activity"/>
    <property type="evidence" value="ECO:0007669"/>
    <property type="project" value="TreeGrafter"/>
</dbReference>
<keyword evidence="7" id="KW-0067">ATP-binding</keyword>
<evidence type="ECO:0000256" key="1">
    <source>
        <dbReference type="ARBA" id="ARBA00004651"/>
    </source>
</evidence>
<dbReference type="GO" id="GO:0016887">
    <property type="term" value="F:ATP hydrolysis activity"/>
    <property type="evidence" value="ECO:0007669"/>
    <property type="project" value="InterPro"/>
</dbReference>
<dbReference type="OrthoDB" id="501491at2"/>
<dbReference type="InterPro" id="IPR011527">
    <property type="entry name" value="ABC1_TM_dom"/>
</dbReference>
<dbReference type="InterPro" id="IPR036640">
    <property type="entry name" value="ABC1_TM_sf"/>
</dbReference>
<dbReference type="RefSeq" id="WP_051727005.1">
    <property type="nucleotide sequence ID" value="NZ_FMXM01000043.1"/>
</dbReference>
<evidence type="ECO:0000256" key="6">
    <source>
        <dbReference type="ARBA" id="ARBA00022741"/>
    </source>
</evidence>
<evidence type="ECO:0000259" key="11">
    <source>
        <dbReference type="PROSITE" id="PS50929"/>
    </source>
</evidence>
<keyword evidence="6" id="KW-0547">Nucleotide-binding</keyword>
<comment type="similarity">
    <text evidence="2">Belongs to the ABC transporter superfamily.</text>
</comment>
<dbReference type="Pfam" id="PF00005">
    <property type="entry name" value="ABC_tran"/>
    <property type="match status" value="1"/>
</dbReference>
<feature type="domain" description="ABC transporter" evidence="10">
    <location>
        <begin position="145"/>
        <end position="378"/>
    </location>
</feature>
<dbReference type="GO" id="GO:0005524">
    <property type="term" value="F:ATP binding"/>
    <property type="evidence" value="ECO:0007669"/>
    <property type="project" value="UniProtKB-KW"/>
</dbReference>
<dbReference type="Pfam" id="PF00664">
    <property type="entry name" value="ABC_membrane"/>
    <property type="match status" value="1"/>
</dbReference>
<sequence length="379" mass="41041">MSGLQSIETIKAMGSESDFFRIWSGYQARAVNQFQSRERISLWLGAAPTLIGQIMTATVLCFGAVLIIWGEMTIGGLLAFQMLLGSFMSPLQQIVDLSLQLQEAKGHWARLEDILAAKSDPLIEGHPAKTTAPAAEPHQQLSGRVEVGDLSFAYGAFDLPVLHDINLKVEPGQRVAFVGGSGSGKSTLVHLLLGLYTPRSGSVLYDDCPVAELPRDVFTSNVAWVDQDIRLFESTIQDNLALFNRATTPASIVRGARDACIHETILGRPGGYEGMLTEGGTNLSGGQRQRLEIARALARNPRILVLDEATAALDAVTEAQIDQNMRLRGMTCLIVAQRLSTIRDCDQIFVLENGTIVERGTHEKLKAANGVYAGLVRAG</sequence>
<dbReference type="FunFam" id="3.40.50.300:FF:000299">
    <property type="entry name" value="ABC transporter ATP-binding protein/permease"/>
    <property type="match status" value="1"/>
</dbReference>
<evidence type="ECO:0000259" key="10">
    <source>
        <dbReference type="PROSITE" id="PS50893"/>
    </source>
</evidence>
<evidence type="ECO:0000256" key="2">
    <source>
        <dbReference type="ARBA" id="ARBA00005417"/>
    </source>
</evidence>
<dbReference type="PANTHER" id="PTHR24221:SF654">
    <property type="entry name" value="ATP-BINDING CASSETTE SUB-FAMILY B MEMBER 6"/>
    <property type="match status" value="1"/>
</dbReference>
<keyword evidence="5 12" id="KW-0812">Transmembrane</keyword>
<keyword evidence="9" id="KW-0472">Membrane</keyword>
<protein>
    <submittedName>
        <fullName evidence="12">ABC transporter transmembrane region</fullName>
    </submittedName>
</protein>
<dbReference type="PROSITE" id="PS00211">
    <property type="entry name" value="ABC_TRANSPORTER_1"/>
    <property type="match status" value="1"/>
</dbReference>
<dbReference type="InterPro" id="IPR003593">
    <property type="entry name" value="AAA+_ATPase"/>
</dbReference>
<name>A0A1G5ZX69_9HYPH</name>
<reference evidence="12 13" key="1">
    <citation type="submission" date="2016-10" db="EMBL/GenBank/DDBJ databases">
        <authorList>
            <person name="de Groot N.N."/>
        </authorList>
    </citation>
    <scope>NUCLEOTIDE SEQUENCE [LARGE SCALE GENOMIC DNA]</scope>
    <source>
        <strain evidence="12 13">CGMCC 1.12097</strain>
    </source>
</reference>
<feature type="domain" description="ABC transmembrane type-1" evidence="11">
    <location>
        <begin position="1"/>
        <end position="103"/>
    </location>
</feature>
<dbReference type="InterPro" id="IPR027417">
    <property type="entry name" value="P-loop_NTPase"/>
</dbReference>
<dbReference type="STRING" id="1165689.SAMN02927914_06555"/>
<dbReference type="InterPro" id="IPR039421">
    <property type="entry name" value="Type_1_exporter"/>
</dbReference>
<dbReference type="PROSITE" id="PS50929">
    <property type="entry name" value="ABC_TM1F"/>
    <property type="match status" value="1"/>
</dbReference>
<dbReference type="PROSITE" id="PS50893">
    <property type="entry name" value="ABC_TRANSPORTER_2"/>
    <property type="match status" value="1"/>
</dbReference>
<dbReference type="AlphaFoldDB" id="A0A1G5ZX69"/>
<organism evidence="12 13">
    <name type="scientific">Mesorhizobium qingshengii</name>
    <dbReference type="NCBI Taxonomy" id="1165689"/>
    <lineage>
        <taxon>Bacteria</taxon>
        <taxon>Pseudomonadati</taxon>
        <taxon>Pseudomonadota</taxon>
        <taxon>Alphaproteobacteria</taxon>
        <taxon>Hyphomicrobiales</taxon>
        <taxon>Phyllobacteriaceae</taxon>
        <taxon>Mesorhizobium</taxon>
    </lineage>
</organism>
<evidence type="ECO:0000256" key="9">
    <source>
        <dbReference type="ARBA" id="ARBA00023136"/>
    </source>
</evidence>
<evidence type="ECO:0000256" key="8">
    <source>
        <dbReference type="ARBA" id="ARBA00022989"/>
    </source>
</evidence>
<dbReference type="EMBL" id="FMXM01000043">
    <property type="protein sequence ID" value="SDA99371.1"/>
    <property type="molecule type" value="Genomic_DNA"/>
</dbReference>
<evidence type="ECO:0000256" key="7">
    <source>
        <dbReference type="ARBA" id="ARBA00022840"/>
    </source>
</evidence>
<accession>A0A1G5ZX69</accession>
<evidence type="ECO:0000313" key="12">
    <source>
        <dbReference type="EMBL" id="SDA99371.1"/>
    </source>
</evidence>
<dbReference type="Gene3D" id="1.20.1560.10">
    <property type="entry name" value="ABC transporter type 1, transmembrane domain"/>
    <property type="match status" value="1"/>
</dbReference>
<dbReference type="PANTHER" id="PTHR24221">
    <property type="entry name" value="ATP-BINDING CASSETTE SUB-FAMILY B"/>
    <property type="match status" value="1"/>
</dbReference>